<keyword evidence="1" id="KW-0472">Membrane</keyword>
<proteinExistence type="predicted"/>
<reference evidence="2 3" key="1">
    <citation type="submission" date="2024-03" db="EMBL/GenBank/DDBJ databases">
        <title>Two novel species of the genus Flavobacterium exhibiting potentially degradation of complex polysaccharides.</title>
        <authorList>
            <person name="Lian X."/>
        </authorList>
    </citation>
    <scope>NUCLEOTIDE SEQUENCE [LARGE SCALE GENOMIC DNA]</scope>
    <source>
        <strain evidence="3">j3</strain>
    </source>
</reference>
<feature type="transmembrane region" description="Helical" evidence="1">
    <location>
        <begin position="336"/>
        <end position="358"/>
    </location>
</feature>
<comment type="caution">
    <text evidence="2">The sequence shown here is derived from an EMBL/GenBank/DDBJ whole genome shotgun (WGS) entry which is preliminary data.</text>
</comment>
<accession>A0ABU9N733</accession>
<gene>
    <name evidence="2" type="ORF">WFZ85_12870</name>
</gene>
<dbReference type="InterPro" id="IPR022134">
    <property type="entry name" value="DUF3667"/>
</dbReference>
<organism evidence="2 3">
    <name type="scientific">Flavobacterium aureirubrum</name>
    <dbReference type="NCBI Taxonomy" id="3133147"/>
    <lineage>
        <taxon>Bacteria</taxon>
        <taxon>Pseudomonadati</taxon>
        <taxon>Bacteroidota</taxon>
        <taxon>Flavobacteriia</taxon>
        <taxon>Flavobacteriales</taxon>
        <taxon>Flavobacteriaceae</taxon>
        <taxon>Flavobacterium</taxon>
    </lineage>
</organism>
<name>A0ABU9N733_9FLAO</name>
<feature type="transmembrane region" description="Helical" evidence="1">
    <location>
        <begin position="233"/>
        <end position="251"/>
    </location>
</feature>
<feature type="transmembrane region" description="Helical" evidence="1">
    <location>
        <begin position="295"/>
        <end position="316"/>
    </location>
</feature>
<evidence type="ECO:0000256" key="1">
    <source>
        <dbReference type="SAM" id="Phobius"/>
    </source>
</evidence>
<dbReference type="Proteomes" id="UP001460072">
    <property type="component" value="Unassembled WGS sequence"/>
</dbReference>
<dbReference type="RefSeq" id="WP_342696705.1">
    <property type="nucleotide sequence ID" value="NZ_JBCGDO010000019.1"/>
</dbReference>
<keyword evidence="3" id="KW-1185">Reference proteome</keyword>
<dbReference type="EMBL" id="JBCGDO010000019">
    <property type="protein sequence ID" value="MEM0543510.1"/>
    <property type="molecule type" value="Genomic_DNA"/>
</dbReference>
<sequence length="361" mass="42657">MSKSPIRNDKTCLNCRYVVENKFCPNCGQENIDTRKTFLQLFVHFFEDLTHYENSFWKTIKNLIFKPASLTIEYLSGKRMSYLAPIRLYIFISFVTFFVISIFPENENDDIVKVKESTVYENELDSLNTKKDSIVTTNFIKGLEKNGLIDKEDVDSLQKEMEISRKKNRNKERIVNIGHASIEEMDSIQKFAKEEDKLGDFYYRLNKKFILAQEGKTQKEVKDKFTEAFFKNIPKALFIYMPLFAFVLWLFQDKKRWYYFDHGIFTLHYFSFLLLAFLIIELYSFFFNLAGNNVIFQSITGILDFIVLVYILYYFFPAHHRFYGQSRLITIIKGSIIFVINMIILGIILTGIAAYSFINIH</sequence>
<dbReference type="Pfam" id="PF12412">
    <property type="entry name" value="DUF3667"/>
    <property type="match status" value="1"/>
</dbReference>
<evidence type="ECO:0000313" key="2">
    <source>
        <dbReference type="EMBL" id="MEM0543510.1"/>
    </source>
</evidence>
<evidence type="ECO:0000313" key="3">
    <source>
        <dbReference type="Proteomes" id="UP001460072"/>
    </source>
</evidence>
<feature type="transmembrane region" description="Helical" evidence="1">
    <location>
        <begin position="263"/>
        <end position="283"/>
    </location>
</feature>
<keyword evidence="1" id="KW-1133">Transmembrane helix</keyword>
<protein>
    <submittedName>
        <fullName evidence="2">DUF3667 domain-containing protein</fullName>
    </submittedName>
</protein>
<keyword evidence="1" id="KW-0812">Transmembrane</keyword>
<feature type="transmembrane region" description="Helical" evidence="1">
    <location>
        <begin position="86"/>
        <end position="103"/>
    </location>
</feature>